<dbReference type="Proteomes" id="UP000076962">
    <property type="component" value="Unassembled WGS sequence"/>
</dbReference>
<reference evidence="1 2" key="1">
    <citation type="submission" date="2016-05" db="EMBL/GenBank/DDBJ databases">
        <title>Single-cell genome of chain-forming Candidatus Thiomargarita nelsonii and comparison to other large sulfur-oxidizing bacteria.</title>
        <authorList>
            <person name="Winkel M."/>
            <person name="Salman V."/>
            <person name="Woyke T."/>
            <person name="Schulz-Vogt H."/>
            <person name="Richter M."/>
            <person name="Flood B."/>
            <person name="Bailey J."/>
            <person name="Amann R."/>
            <person name="Mussmann M."/>
        </authorList>
    </citation>
    <scope>NUCLEOTIDE SEQUENCE [LARGE SCALE GENOMIC DNA]</scope>
    <source>
        <strain evidence="1 2">THI036</strain>
    </source>
</reference>
<dbReference type="EMBL" id="LUTY01000028">
    <property type="protein sequence ID" value="OAD24060.1"/>
    <property type="molecule type" value="Genomic_DNA"/>
</dbReference>
<dbReference type="InterPro" id="IPR011518">
    <property type="entry name" value="Transposase_36"/>
</dbReference>
<proteinExistence type="predicted"/>
<organism evidence="1 2">
    <name type="scientific">Candidatus Thiomargarita nelsonii</name>
    <dbReference type="NCBI Taxonomy" id="1003181"/>
    <lineage>
        <taxon>Bacteria</taxon>
        <taxon>Pseudomonadati</taxon>
        <taxon>Pseudomonadota</taxon>
        <taxon>Gammaproteobacteria</taxon>
        <taxon>Thiotrichales</taxon>
        <taxon>Thiotrichaceae</taxon>
        <taxon>Thiomargarita</taxon>
    </lineage>
</organism>
<protein>
    <submittedName>
        <fullName evidence="1">Uncharacterized protein</fullName>
    </submittedName>
</protein>
<accession>A0A176S7R6</accession>
<dbReference type="Pfam" id="PF07592">
    <property type="entry name" value="DDE_Tnp_ISAZ013"/>
    <property type="match status" value="1"/>
</dbReference>
<name>A0A176S7R6_9GAMM</name>
<gene>
    <name evidence="1" type="ORF">THIOM_000092</name>
</gene>
<sequence>MEQYWNGTILDSIDKTLEWAKNMTWKGLSPIVPFVEDIYEKGISLTKKELKEYAVRFQRSEKLPCRGCRY</sequence>
<evidence type="ECO:0000313" key="1">
    <source>
        <dbReference type="EMBL" id="OAD24060.1"/>
    </source>
</evidence>
<comment type="caution">
    <text evidence="1">The sequence shown here is derived from an EMBL/GenBank/DDBJ whole genome shotgun (WGS) entry which is preliminary data.</text>
</comment>
<evidence type="ECO:0000313" key="2">
    <source>
        <dbReference type="Proteomes" id="UP000076962"/>
    </source>
</evidence>
<dbReference type="AlphaFoldDB" id="A0A176S7R6"/>
<keyword evidence="2" id="KW-1185">Reference proteome</keyword>